<proteinExistence type="inferred from homology"/>
<dbReference type="GO" id="GO:0016020">
    <property type="term" value="C:membrane"/>
    <property type="evidence" value="ECO:0007669"/>
    <property type="project" value="UniProtKB-SubCell"/>
</dbReference>
<evidence type="ECO:0000313" key="9">
    <source>
        <dbReference type="Ensembl" id="ENSLACP00000022597.1"/>
    </source>
</evidence>
<feature type="transmembrane region" description="Helical" evidence="7">
    <location>
        <begin position="148"/>
        <end position="167"/>
    </location>
</feature>
<evidence type="ECO:0000259" key="8">
    <source>
        <dbReference type="Pfam" id="PF00999"/>
    </source>
</evidence>
<feature type="transmembrane region" description="Helical" evidence="7">
    <location>
        <begin position="240"/>
        <end position="264"/>
    </location>
</feature>
<gene>
    <name evidence="9" type="primary">LOC102354202</name>
</gene>
<dbReference type="EMBL" id="AFYH01210078">
    <property type="status" value="NOT_ANNOTATED_CDS"/>
    <property type="molecule type" value="Genomic_DNA"/>
</dbReference>
<dbReference type="AlphaFoldDB" id="M3XIP1"/>
<dbReference type="Proteomes" id="UP000008672">
    <property type="component" value="Unassembled WGS sequence"/>
</dbReference>
<evidence type="ECO:0000256" key="7">
    <source>
        <dbReference type="SAM" id="Phobius"/>
    </source>
</evidence>
<name>M3XIP1_LATCH</name>
<evidence type="ECO:0000256" key="2">
    <source>
        <dbReference type="ARBA" id="ARBA00007367"/>
    </source>
</evidence>
<dbReference type="PANTHER" id="PTHR31102:SF1">
    <property type="entry name" value="CATION_H+ EXCHANGER DOMAIN-CONTAINING PROTEIN"/>
    <property type="match status" value="1"/>
</dbReference>
<feature type="domain" description="Cation/H+ exchanger transmembrane" evidence="8">
    <location>
        <begin position="142"/>
        <end position="422"/>
    </location>
</feature>
<dbReference type="EMBL" id="AFYH01210083">
    <property type="status" value="NOT_ANNOTATED_CDS"/>
    <property type="molecule type" value="Genomic_DNA"/>
</dbReference>
<reference evidence="9" key="3">
    <citation type="submission" date="2025-09" db="UniProtKB">
        <authorList>
            <consortium name="Ensembl"/>
        </authorList>
    </citation>
    <scope>IDENTIFICATION</scope>
</reference>
<dbReference type="Pfam" id="PF00999">
    <property type="entry name" value="Na_H_Exchanger"/>
    <property type="match status" value="1"/>
</dbReference>
<dbReference type="InterPro" id="IPR006153">
    <property type="entry name" value="Cation/H_exchanger_TM"/>
</dbReference>
<feature type="transmembrane region" description="Helical" evidence="7">
    <location>
        <begin position="315"/>
        <end position="336"/>
    </location>
</feature>
<dbReference type="GO" id="GO:1902600">
    <property type="term" value="P:proton transmembrane transport"/>
    <property type="evidence" value="ECO:0007669"/>
    <property type="project" value="InterPro"/>
</dbReference>
<evidence type="ECO:0000313" key="10">
    <source>
        <dbReference type="Proteomes" id="UP000008672"/>
    </source>
</evidence>
<dbReference type="EMBL" id="AFYH01210075">
    <property type="status" value="NOT_ANNOTATED_CDS"/>
    <property type="molecule type" value="Genomic_DNA"/>
</dbReference>
<feature type="transmembrane region" description="Helical" evidence="7">
    <location>
        <begin position="212"/>
        <end position="234"/>
    </location>
</feature>
<protein>
    <recommendedName>
        <fullName evidence="8">Cation/H+ exchanger transmembrane domain-containing protein</fullName>
    </recommendedName>
</protein>
<feature type="transmembrane region" description="Helical" evidence="7">
    <location>
        <begin position="285"/>
        <end position="309"/>
    </location>
</feature>
<accession>M3XIP1</accession>
<dbReference type="EMBL" id="AFYH01210080">
    <property type="status" value="NOT_ANNOTATED_CDS"/>
    <property type="molecule type" value="Genomic_DNA"/>
</dbReference>
<dbReference type="EMBL" id="AFYH01210082">
    <property type="status" value="NOT_ANNOTATED_CDS"/>
    <property type="molecule type" value="Genomic_DNA"/>
</dbReference>
<reference evidence="10" key="1">
    <citation type="submission" date="2011-08" db="EMBL/GenBank/DDBJ databases">
        <title>The draft genome of Latimeria chalumnae.</title>
        <authorList>
            <person name="Di Palma F."/>
            <person name="Alfoldi J."/>
            <person name="Johnson J."/>
            <person name="Berlin A."/>
            <person name="Gnerre S."/>
            <person name="Jaffe D."/>
            <person name="MacCallum I."/>
            <person name="Young S."/>
            <person name="Walker B.J."/>
            <person name="Lander E."/>
            <person name="Lindblad-Toh K."/>
        </authorList>
    </citation>
    <scope>NUCLEOTIDE SEQUENCE [LARGE SCALE GENOMIC DNA]</scope>
    <source>
        <strain evidence="10">Wild caught</strain>
    </source>
</reference>
<organism evidence="9 10">
    <name type="scientific">Latimeria chalumnae</name>
    <name type="common">Coelacanth</name>
    <dbReference type="NCBI Taxonomy" id="7897"/>
    <lineage>
        <taxon>Eukaryota</taxon>
        <taxon>Metazoa</taxon>
        <taxon>Chordata</taxon>
        <taxon>Craniata</taxon>
        <taxon>Vertebrata</taxon>
        <taxon>Euteleostomi</taxon>
        <taxon>Coelacanthiformes</taxon>
        <taxon>Coelacanthidae</taxon>
        <taxon>Latimeria</taxon>
    </lineage>
</organism>
<keyword evidence="10" id="KW-1185">Reference proteome</keyword>
<keyword evidence="5 7" id="KW-0472">Membrane</keyword>
<dbReference type="Ensembl" id="ENSLACT00000025755.1">
    <property type="protein sequence ID" value="ENSLACP00000022597.1"/>
    <property type="gene ID" value="ENSLACG00000022175.1"/>
</dbReference>
<evidence type="ECO:0000256" key="3">
    <source>
        <dbReference type="ARBA" id="ARBA00022692"/>
    </source>
</evidence>
<feature type="transmembrane region" description="Helical" evidence="7">
    <location>
        <begin position="91"/>
        <end position="112"/>
    </location>
</feature>
<dbReference type="GO" id="GO:0015297">
    <property type="term" value="F:antiporter activity"/>
    <property type="evidence" value="ECO:0007669"/>
    <property type="project" value="InterPro"/>
</dbReference>
<dbReference type="InParanoid" id="M3XIP1"/>
<evidence type="ECO:0000256" key="1">
    <source>
        <dbReference type="ARBA" id="ARBA00004141"/>
    </source>
</evidence>
<dbReference type="HOGENOM" id="CLU_018415_0_1_1"/>
<dbReference type="PANTHER" id="PTHR31102">
    <property type="match status" value="1"/>
</dbReference>
<dbReference type="InterPro" id="IPR051843">
    <property type="entry name" value="CPA1_transporter"/>
</dbReference>
<dbReference type="EMBL" id="AFYH01210079">
    <property type="status" value="NOT_ANNOTATED_CDS"/>
    <property type="molecule type" value="Genomic_DNA"/>
</dbReference>
<feature type="transmembrane region" description="Helical" evidence="7">
    <location>
        <begin position="348"/>
        <end position="367"/>
    </location>
</feature>
<dbReference type="EMBL" id="AFYH01210081">
    <property type="status" value="NOT_ANNOTATED_CDS"/>
    <property type="molecule type" value="Genomic_DNA"/>
</dbReference>
<dbReference type="STRING" id="7897.ENSLACP00000022597"/>
<evidence type="ECO:0000256" key="5">
    <source>
        <dbReference type="ARBA" id="ARBA00023136"/>
    </source>
</evidence>
<dbReference type="EMBL" id="AFYH01210077">
    <property type="status" value="NOT_ANNOTATED_CDS"/>
    <property type="molecule type" value="Genomic_DNA"/>
</dbReference>
<sequence>MAKEDMSSEIKSSAKSKEMEKESPTAAAQQNAQEVSGIEDHTGEALVQDTDGTAATEESRILSSSRQLTELIVKQSKEKLKQTCVCPPQGVLANIITKVFMMLLVFGVVWSITGPECLPGGNLFGILMLMLCAFLGGKLMGLIKIPTLPPLPPLFGMLVAGFLLRNIPVVNNAVQVKHIWSASLRNIALAIILTRAGLSLDQKALRKMKTVCLRLAMGPCGTEACSAAVVAHFLMNIPWIWAFMLGFVLGAVSPGVVVPSMLILQKQGYGVEKGIPTLLMAASSFDDILAITGFTTFLGMAFSSGATWYNIMKGALEVLVGVVAGSILGFFIRYFPSKEQKQVALKRAYLILGLSVFALFASSVLGFPGSGGLCTLVMAVVAGMGWADGKVTVGDSVGIAWDVFQPLLFSLIGAEISIAALNPEIVGKNKTF</sequence>
<comment type="subcellular location">
    <subcellularLocation>
        <location evidence="1">Membrane</location>
        <topology evidence="1">Multi-pass membrane protein</topology>
    </subcellularLocation>
</comment>
<evidence type="ECO:0000256" key="4">
    <source>
        <dbReference type="ARBA" id="ARBA00022989"/>
    </source>
</evidence>
<keyword evidence="3 7" id="KW-0812">Transmembrane</keyword>
<keyword evidence="4 7" id="KW-1133">Transmembrane helix</keyword>
<evidence type="ECO:0000256" key="6">
    <source>
        <dbReference type="SAM" id="MobiDB-lite"/>
    </source>
</evidence>
<dbReference type="GeneTree" id="ENSGT00390000013285"/>
<dbReference type="EMBL" id="AFYH01210076">
    <property type="status" value="NOT_ANNOTATED_CDS"/>
    <property type="molecule type" value="Genomic_DNA"/>
</dbReference>
<comment type="similarity">
    <text evidence="2">Belongs to the monovalent cation:proton antiporter 1 (CPA1) transporter (TC 2.A.36) family.</text>
</comment>
<reference evidence="9" key="2">
    <citation type="submission" date="2025-08" db="UniProtKB">
        <authorList>
            <consortium name="Ensembl"/>
        </authorList>
    </citation>
    <scope>IDENTIFICATION</scope>
</reference>
<feature type="region of interest" description="Disordered" evidence="6">
    <location>
        <begin position="1"/>
        <end position="61"/>
    </location>
</feature>
<dbReference type="EMBL" id="AFYH01210074">
    <property type="status" value="NOT_ANNOTATED_CDS"/>
    <property type="molecule type" value="Genomic_DNA"/>
</dbReference>
<dbReference type="eggNOG" id="KOG3826">
    <property type="taxonomic scope" value="Eukaryota"/>
</dbReference>
<feature type="transmembrane region" description="Helical" evidence="7">
    <location>
        <begin position="118"/>
        <end position="136"/>
    </location>
</feature>
<feature type="transmembrane region" description="Helical" evidence="7">
    <location>
        <begin position="179"/>
        <end position="200"/>
    </location>
</feature>